<dbReference type="InterPro" id="IPR018394">
    <property type="entry name" value="DNA_photolyase_1_CS_C"/>
</dbReference>
<evidence type="ECO:0000256" key="3">
    <source>
        <dbReference type="ARBA" id="ARBA00022827"/>
    </source>
</evidence>
<dbReference type="GO" id="GO:0003904">
    <property type="term" value="F:deoxyribodipyrimidine photo-lyase activity"/>
    <property type="evidence" value="ECO:0007669"/>
    <property type="project" value="TreeGrafter"/>
</dbReference>
<dbReference type="InterPro" id="IPR036134">
    <property type="entry name" value="Crypto/Photolyase_FAD-like_sf"/>
</dbReference>
<protein>
    <submittedName>
        <fullName evidence="9">Deoxyribodipyrimidine photo-lyase</fullName>
    </submittedName>
</protein>
<dbReference type="Gene3D" id="1.10.579.10">
    <property type="entry name" value="DNA Cyclobutane Dipyrimidine Photolyase, subunit A, domain 3"/>
    <property type="match status" value="1"/>
</dbReference>
<evidence type="ECO:0000313" key="10">
    <source>
        <dbReference type="Proteomes" id="UP000199296"/>
    </source>
</evidence>
<evidence type="ECO:0000313" key="9">
    <source>
        <dbReference type="EMBL" id="SDG92843.1"/>
    </source>
</evidence>
<dbReference type="Pfam" id="PF00875">
    <property type="entry name" value="DNA_photolyase"/>
    <property type="match status" value="1"/>
</dbReference>
<dbReference type="PROSITE" id="PS00394">
    <property type="entry name" value="DNA_PHOTOLYASES_1_1"/>
    <property type="match status" value="1"/>
</dbReference>
<dbReference type="Gene3D" id="1.25.40.80">
    <property type="match status" value="1"/>
</dbReference>
<dbReference type="AlphaFoldDB" id="A0A1G7Y934"/>
<name>A0A1G7Y934_9FLAO</name>
<dbReference type="SUPFAM" id="SSF52425">
    <property type="entry name" value="Cryptochrome/photolyase, N-terminal domain"/>
    <property type="match status" value="1"/>
</dbReference>
<dbReference type="InterPro" id="IPR002081">
    <property type="entry name" value="Cryptochrome/DNA_photolyase_1"/>
</dbReference>
<dbReference type="GO" id="GO:0071949">
    <property type="term" value="F:FAD binding"/>
    <property type="evidence" value="ECO:0007669"/>
    <property type="project" value="TreeGrafter"/>
</dbReference>
<proteinExistence type="inferred from homology"/>
<feature type="site" description="Electron transfer via tryptophanyl radical" evidence="6">
    <location>
        <position position="366"/>
    </location>
</feature>
<evidence type="ECO:0000256" key="7">
    <source>
        <dbReference type="RuleBase" id="RU004182"/>
    </source>
</evidence>
<feature type="domain" description="Photolyase/cryptochrome alpha/beta" evidence="8">
    <location>
        <begin position="4"/>
        <end position="134"/>
    </location>
</feature>
<comment type="cofactor">
    <cofactor evidence="1">
        <name>(6R)-5,10-methylene-5,6,7,8-tetrahydrofolate</name>
        <dbReference type="ChEBI" id="CHEBI:15636"/>
    </cofactor>
</comment>
<dbReference type="PANTHER" id="PTHR11455">
    <property type="entry name" value="CRYPTOCHROME"/>
    <property type="match status" value="1"/>
</dbReference>
<dbReference type="RefSeq" id="WP_093368577.1">
    <property type="nucleotide sequence ID" value="NZ_FNCW01000011.1"/>
</dbReference>
<feature type="binding site" evidence="5">
    <location>
        <begin position="259"/>
        <end position="266"/>
    </location>
    <ligand>
        <name>FAD</name>
        <dbReference type="ChEBI" id="CHEBI:57692"/>
    </ligand>
</feature>
<evidence type="ECO:0000256" key="6">
    <source>
        <dbReference type="PIRSR" id="PIRSR602081-2"/>
    </source>
</evidence>
<dbReference type="GO" id="GO:0006139">
    <property type="term" value="P:nucleobase-containing compound metabolic process"/>
    <property type="evidence" value="ECO:0007669"/>
    <property type="project" value="UniProtKB-ARBA"/>
</dbReference>
<evidence type="ECO:0000256" key="2">
    <source>
        <dbReference type="ARBA" id="ARBA00022630"/>
    </source>
</evidence>
<dbReference type="InterPro" id="IPR036155">
    <property type="entry name" value="Crypto/Photolyase_N_sf"/>
</dbReference>
<dbReference type="InterPro" id="IPR006050">
    <property type="entry name" value="DNA_photolyase_N"/>
</dbReference>
<dbReference type="GO" id="GO:0003677">
    <property type="term" value="F:DNA binding"/>
    <property type="evidence" value="ECO:0007669"/>
    <property type="project" value="TreeGrafter"/>
</dbReference>
<dbReference type="Pfam" id="PF03441">
    <property type="entry name" value="FAD_binding_7"/>
    <property type="match status" value="1"/>
</dbReference>
<dbReference type="EMBL" id="FNCW01000011">
    <property type="protein sequence ID" value="SDG92843.1"/>
    <property type="molecule type" value="Genomic_DNA"/>
</dbReference>
<feature type="site" description="Electron transfer via tryptophanyl radical" evidence="6">
    <location>
        <position position="343"/>
    </location>
</feature>
<dbReference type="PANTHER" id="PTHR11455:SF9">
    <property type="entry name" value="CRYPTOCHROME CIRCADIAN CLOCK 5 ISOFORM X1"/>
    <property type="match status" value="1"/>
</dbReference>
<evidence type="ECO:0000256" key="1">
    <source>
        <dbReference type="ARBA" id="ARBA00001932"/>
    </source>
</evidence>
<evidence type="ECO:0000259" key="8">
    <source>
        <dbReference type="PROSITE" id="PS51645"/>
    </source>
</evidence>
<dbReference type="OrthoDB" id="9772484at2"/>
<dbReference type="SUPFAM" id="SSF48173">
    <property type="entry name" value="Cryptochrome/photolyase FAD-binding domain"/>
    <property type="match status" value="1"/>
</dbReference>
<keyword evidence="4 7" id="KW-0157">Chromophore</keyword>
<dbReference type="GO" id="GO:0006950">
    <property type="term" value="P:response to stress"/>
    <property type="evidence" value="ECO:0007669"/>
    <property type="project" value="UniProtKB-ARBA"/>
</dbReference>
<feature type="binding site" evidence="5">
    <location>
        <position position="256"/>
    </location>
    <ligand>
        <name>FAD</name>
        <dbReference type="ChEBI" id="CHEBI:57692"/>
    </ligand>
</feature>
<dbReference type="Proteomes" id="UP000199296">
    <property type="component" value="Unassembled WGS sequence"/>
</dbReference>
<feature type="site" description="Electron transfer via tryptophanyl radical" evidence="6">
    <location>
        <position position="290"/>
    </location>
</feature>
<dbReference type="Gene3D" id="3.40.50.620">
    <property type="entry name" value="HUPs"/>
    <property type="match status" value="1"/>
</dbReference>
<dbReference type="PROSITE" id="PS51645">
    <property type="entry name" value="PHR_CRY_ALPHA_BETA"/>
    <property type="match status" value="1"/>
</dbReference>
<evidence type="ECO:0000256" key="4">
    <source>
        <dbReference type="ARBA" id="ARBA00022991"/>
    </source>
</evidence>
<dbReference type="InterPro" id="IPR005101">
    <property type="entry name" value="Cryptochr/Photolyase_FAD-bd"/>
</dbReference>
<feature type="binding site" evidence="5">
    <location>
        <begin position="227"/>
        <end position="231"/>
    </location>
    <ligand>
        <name>FAD</name>
        <dbReference type="ChEBI" id="CHEBI:57692"/>
    </ligand>
</feature>
<keyword evidence="10" id="KW-1185">Reference proteome</keyword>
<dbReference type="PRINTS" id="PR00147">
    <property type="entry name" value="DNAPHOTLYASE"/>
</dbReference>
<dbReference type="GO" id="GO:0009416">
    <property type="term" value="P:response to light stimulus"/>
    <property type="evidence" value="ECO:0007669"/>
    <property type="project" value="TreeGrafter"/>
</dbReference>
<reference evidence="9 10" key="1">
    <citation type="submission" date="2016-10" db="EMBL/GenBank/DDBJ databases">
        <authorList>
            <person name="de Groot N.N."/>
        </authorList>
    </citation>
    <scope>NUCLEOTIDE SEQUENCE [LARGE SCALE GENOMIC DNA]</scope>
    <source>
        <strain evidence="9 10">DSM 19803</strain>
    </source>
</reference>
<keyword evidence="3 5" id="KW-0274">FAD</keyword>
<comment type="similarity">
    <text evidence="7">Belongs to the DNA photolyase family.</text>
</comment>
<keyword evidence="9" id="KW-0456">Lyase</keyword>
<feature type="binding site" evidence="5">
    <location>
        <position position="215"/>
    </location>
    <ligand>
        <name>FAD</name>
        <dbReference type="ChEBI" id="CHEBI:57692"/>
    </ligand>
</feature>
<keyword evidence="2 5" id="KW-0285">Flavoprotein</keyword>
<sequence length="435" mass="51808">MSEKVRVFWFRRDMRFEDNVGLYHALSGDFPVLPVFIFDRHILDELPKDDARVTFIHDELQKMRSHLQDQFGSSIATYHDTPENAFKELIEDFDIEAVYANRDYEPYAYKRDANINALLAQNGIEFHDFKDQVIFEKTEVEKNDGGMYLVFTPYMKQWKKEFENIDFKTFPSEDLLENTYKNSRLPNLSLSDMGFEKSSIKVPEHNFDKELLKNYEDTRNIPSIEGTSRLSPYLRFGTIGYRKVVEKALSVKNEAFLDELIWREFYKAILHNYPETQERAFKPKYDRIEWRNNEEEFEKWKTGQTGYPIVDAGMRQLNETGWMHNRLRMVVGSFLCKHLLIDWRWGEAYFAEKLLDYEMSSNVGGWQWVAGSGVDAAPYFRVFNPYSQTDRFDKDKKYIKKWVPEFDSDKYPEPMVEHKPARERCLETYKEAVKN</sequence>
<accession>A0A1G7Y934</accession>
<dbReference type="STRING" id="470826.SAMN04488027_11146"/>
<evidence type="ECO:0000256" key="5">
    <source>
        <dbReference type="PIRSR" id="PIRSR602081-1"/>
    </source>
</evidence>
<organism evidence="9 10">
    <name type="scientific">Psychroflexus sediminis</name>
    <dbReference type="NCBI Taxonomy" id="470826"/>
    <lineage>
        <taxon>Bacteria</taxon>
        <taxon>Pseudomonadati</taxon>
        <taxon>Bacteroidota</taxon>
        <taxon>Flavobacteriia</taxon>
        <taxon>Flavobacteriales</taxon>
        <taxon>Flavobacteriaceae</taxon>
        <taxon>Psychroflexus</taxon>
    </lineage>
</organism>
<comment type="cofactor">
    <cofactor evidence="5">
        <name>FAD</name>
        <dbReference type="ChEBI" id="CHEBI:57692"/>
    </cofactor>
    <text evidence="5">Binds 1 FAD per subunit.</text>
</comment>
<gene>
    <name evidence="9" type="ORF">SAMN04488027_11146</name>
</gene>
<dbReference type="InterPro" id="IPR014729">
    <property type="entry name" value="Rossmann-like_a/b/a_fold"/>
</dbReference>